<accession>A0A7R9PG13</accession>
<dbReference type="PANTHER" id="PTHR45703">
    <property type="entry name" value="DYNEIN HEAVY CHAIN"/>
    <property type="match status" value="1"/>
</dbReference>
<evidence type="ECO:0000313" key="3">
    <source>
        <dbReference type="EMBL" id="CAD7581950.1"/>
    </source>
</evidence>
<dbReference type="InterPro" id="IPR024743">
    <property type="entry name" value="Dynein_HC_stalk"/>
</dbReference>
<dbReference type="AlphaFoldDB" id="A0A7R9PG13"/>
<dbReference type="GO" id="GO:0030286">
    <property type="term" value="C:dynein complex"/>
    <property type="evidence" value="ECO:0007669"/>
    <property type="project" value="InterPro"/>
</dbReference>
<sequence>MALLNEKRAQVAHLEAQLTELKNQLAEANKRKKDLEEEVDLIANKLTRAEKLIGGLGGEKTRWSDAAEVLQRNYNSLAGDILISCGIISYLAPFTAAFR</sequence>
<dbReference type="PANTHER" id="PTHR45703:SF1">
    <property type="entry name" value="DYNEINS HEAVY CHAIN"/>
    <property type="match status" value="1"/>
</dbReference>
<evidence type="ECO:0000256" key="1">
    <source>
        <dbReference type="SAM" id="Coils"/>
    </source>
</evidence>
<dbReference type="GO" id="GO:0051959">
    <property type="term" value="F:dynein light intermediate chain binding"/>
    <property type="evidence" value="ECO:0007669"/>
    <property type="project" value="InterPro"/>
</dbReference>
<dbReference type="InterPro" id="IPR026983">
    <property type="entry name" value="DHC"/>
</dbReference>
<dbReference type="SUPFAM" id="SSF90257">
    <property type="entry name" value="Myosin rod fragments"/>
    <property type="match status" value="1"/>
</dbReference>
<proteinExistence type="predicted"/>
<name>A0A7R9PG13_TIMCA</name>
<protein>
    <submittedName>
        <fullName evidence="3">(California timema) hypothetical protein</fullName>
    </submittedName>
</protein>
<reference evidence="3" key="1">
    <citation type="submission" date="2020-11" db="EMBL/GenBank/DDBJ databases">
        <authorList>
            <person name="Tran Van P."/>
        </authorList>
    </citation>
    <scope>NUCLEOTIDE SEQUENCE</scope>
</reference>
<feature type="domain" description="Dynein heavy chain coiled coil stalk" evidence="2">
    <location>
        <begin position="6"/>
        <end position="99"/>
    </location>
</feature>
<gene>
    <name evidence="3" type="ORF">TCMB3V08_LOCUS14483</name>
</gene>
<feature type="coiled-coil region" evidence="1">
    <location>
        <begin position="4"/>
        <end position="52"/>
    </location>
</feature>
<dbReference type="EMBL" id="OE242162">
    <property type="protein sequence ID" value="CAD7581950.1"/>
    <property type="molecule type" value="Genomic_DNA"/>
</dbReference>
<dbReference type="Gene3D" id="1.20.920.20">
    <property type="match status" value="1"/>
</dbReference>
<dbReference type="Pfam" id="PF12777">
    <property type="entry name" value="MT"/>
    <property type="match status" value="1"/>
</dbReference>
<evidence type="ECO:0000259" key="2">
    <source>
        <dbReference type="Pfam" id="PF12777"/>
    </source>
</evidence>
<organism evidence="3">
    <name type="scientific">Timema californicum</name>
    <name type="common">California timema</name>
    <name type="synonym">Walking stick</name>
    <dbReference type="NCBI Taxonomy" id="61474"/>
    <lineage>
        <taxon>Eukaryota</taxon>
        <taxon>Metazoa</taxon>
        <taxon>Ecdysozoa</taxon>
        <taxon>Arthropoda</taxon>
        <taxon>Hexapoda</taxon>
        <taxon>Insecta</taxon>
        <taxon>Pterygota</taxon>
        <taxon>Neoptera</taxon>
        <taxon>Polyneoptera</taxon>
        <taxon>Phasmatodea</taxon>
        <taxon>Timematodea</taxon>
        <taxon>Timematoidea</taxon>
        <taxon>Timematidae</taxon>
        <taxon>Timema</taxon>
    </lineage>
</organism>
<keyword evidence="1" id="KW-0175">Coiled coil</keyword>
<dbReference type="GO" id="GO:0045505">
    <property type="term" value="F:dynein intermediate chain binding"/>
    <property type="evidence" value="ECO:0007669"/>
    <property type="project" value="InterPro"/>
</dbReference>
<dbReference type="GO" id="GO:0007018">
    <property type="term" value="P:microtubule-based movement"/>
    <property type="evidence" value="ECO:0007669"/>
    <property type="project" value="InterPro"/>
</dbReference>